<evidence type="ECO:0000313" key="2">
    <source>
        <dbReference type="Proteomes" id="UP001430637"/>
    </source>
</evidence>
<accession>A0ABS8F7T5</accession>
<dbReference type="EMBL" id="JAJEQL010000006">
    <property type="protein sequence ID" value="MCC2198872.1"/>
    <property type="molecule type" value="Genomic_DNA"/>
</dbReference>
<sequence>MISGPEAVARSARPFSECANDSGHYTYIIVISLTFVKCFLEKSSALPGQIGAKFRQNEEDTEGKKKLAGFVRVSKDYPEEQRREKQKFAELQAAS</sequence>
<evidence type="ECO:0000313" key="1">
    <source>
        <dbReference type="EMBL" id="MCC2198872.1"/>
    </source>
</evidence>
<comment type="caution">
    <text evidence="1">The sequence shown here is derived from an EMBL/GenBank/DDBJ whole genome shotgun (WGS) entry which is preliminary data.</text>
</comment>
<organism evidence="1 2">
    <name type="scientific">Faecalibacterium butyricigenerans</name>
    <dbReference type="NCBI Taxonomy" id="1851427"/>
    <lineage>
        <taxon>Bacteria</taxon>
        <taxon>Bacillati</taxon>
        <taxon>Bacillota</taxon>
        <taxon>Clostridia</taxon>
        <taxon>Eubacteriales</taxon>
        <taxon>Oscillospiraceae</taxon>
        <taxon>Faecalibacterium</taxon>
    </lineage>
</organism>
<proteinExistence type="predicted"/>
<dbReference type="Proteomes" id="UP001430637">
    <property type="component" value="Unassembled WGS sequence"/>
</dbReference>
<keyword evidence="2" id="KW-1185">Reference proteome</keyword>
<reference evidence="1" key="1">
    <citation type="submission" date="2021-10" db="EMBL/GenBank/DDBJ databases">
        <title>Anaerobic single-cell dispensing facilitates the cultivation of human gut bacteria.</title>
        <authorList>
            <person name="Afrizal A."/>
        </authorList>
    </citation>
    <scope>NUCLEOTIDE SEQUENCE</scope>
    <source>
        <strain evidence="1">CLA-AA-H233</strain>
    </source>
</reference>
<dbReference type="RefSeq" id="WP_227620412.1">
    <property type="nucleotide sequence ID" value="NZ_JAJEQL010000006.1"/>
</dbReference>
<protein>
    <submittedName>
        <fullName evidence="1">Uncharacterized protein</fullName>
    </submittedName>
</protein>
<name>A0ABS8F7T5_9FIRM</name>
<gene>
    <name evidence="1" type="ORF">LKD23_03735</name>
</gene>